<comment type="caution">
    <text evidence="1">The sequence shown here is derived from an EMBL/GenBank/DDBJ whole genome shotgun (WGS) entry which is preliminary data.</text>
</comment>
<proteinExistence type="predicted"/>
<dbReference type="Pfam" id="PF14435">
    <property type="entry name" value="SUKH-4"/>
    <property type="match status" value="1"/>
</dbReference>
<dbReference type="AlphaFoldDB" id="A0A0M1P725"/>
<protein>
    <recommendedName>
        <fullName evidence="3">SUKH-4 immunity protein of toxin-antitoxin system</fullName>
    </recommendedName>
</protein>
<dbReference type="RefSeq" id="WP_054403152.1">
    <property type="nucleotide sequence ID" value="NZ_LIUT01000001.1"/>
</dbReference>
<dbReference type="OrthoDB" id="2619192at2"/>
<accession>A0A0M1P725</accession>
<dbReference type="PATRIC" id="fig|1705565.3.peg.4921"/>
<evidence type="ECO:0000313" key="1">
    <source>
        <dbReference type="EMBL" id="KOR90207.1"/>
    </source>
</evidence>
<dbReference type="InterPro" id="IPR025851">
    <property type="entry name" value="SUKH-4"/>
</dbReference>
<name>A0A0M1P725_9BACL</name>
<organism evidence="1 2">
    <name type="scientific">Paenibacillus solani</name>
    <dbReference type="NCBI Taxonomy" id="1705565"/>
    <lineage>
        <taxon>Bacteria</taxon>
        <taxon>Bacillati</taxon>
        <taxon>Bacillota</taxon>
        <taxon>Bacilli</taxon>
        <taxon>Bacillales</taxon>
        <taxon>Paenibacillaceae</taxon>
        <taxon>Paenibacillus</taxon>
    </lineage>
</organism>
<evidence type="ECO:0008006" key="3">
    <source>
        <dbReference type="Google" id="ProtNLM"/>
    </source>
</evidence>
<sequence length="205" mass="23260">MKPQYETLYAHGALSYTKDTLNSLGMPEDAAELLVLWGLPDFNKQEPPLGIQFHEALQLKNVHGDYIAIGREIWGEGLHVAMNTDTGAIWAVTEGGAQKSTYMNASIDSLLAFMDRVLVFKQQTEHLQPDPPPMILTAEESRELLEKFRRGEIKPKTRPDAMQAQREWKAAFSSMKGELKDLDPDAMRSSSWWGIVLEEMKDRLR</sequence>
<keyword evidence="2" id="KW-1185">Reference proteome</keyword>
<reference evidence="2" key="1">
    <citation type="submission" date="2015-08" db="EMBL/GenBank/DDBJ databases">
        <title>Genome sequencing project for genomic taxonomy and phylogenomics of Bacillus-like bacteria.</title>
        <authorList>
            <person name="Liu B."/>
            <person name="Wang J."/>
            <person name="Zhu Y."/>
            <person name="Liu G."/>
            <person name="Chen Q."/>
            <person name="Chen Z."/>
            <person name="Lan J."/>
            <person name="Che J."/>
            <person name="Ge C."/>
            <person name="Shi H."/>
            <person name="Pan Z."/>
            <person name="Liu X."/>
        </authorList>
    </citation>
    <scope>NUCLEOTIDE SEQUENCE [LARGE SCALE GENOMIC DNA]</scope>
    <source>
        <strain evidence="2">FJAT-22460</strain>
    </source>
</reference>
<dbReference type="EMBL" id="LIUT01000001">
    <property type="protein sequence ID" value="KOR90207.1"/>
    <property type="molecule type" value="Genomic_DNA"/>
</dbReference>
<evidence type="ECO:0000313" key="2">
    <source>
        <dbReference type="Proteomes" id="UP000036932"/>
    </source>
</evidence>
<dbReference type="Proteomes" id="UP000036932">
    <property type="component" value="Unassembled WGS sequence"/>
</dbReference>
<gene>
    <name evidence="1" type="ORF">AM231_14400</name>
</gene>